<accession>A0A9N9P3T5</accession>
<organism evidence="1 2">
    <name type="scientific">Dentiscutata erythropus</name>
    <dbReference type="NCBI Taxonomy" id="1348616"/>
    <lineage>
        <taxon>Eukaryota</taxon>
        <taxon>Fungi</taxon>
        <taxon>Fungi incertae sedis</taxon>
        <taxon>Mucoromycota</taxon>
        <taxon>Glomeromycotina</taxon>
        <taxon>Glomeromycetes</taxon>
        <taxon>Diversisporales</taxon>
        <taxon>Gigasporaceae</taxon>
        <taxon>Dentiscutata</taxon>
    </lineage>
</organism>
<gene>
    <name evidence="1" type="ORF">DERYTH_LOCUS20732</name>
</gene>
<keyword evidence="2" id="KW-1185">Reference proteome</keyword>
<feature type="non-terminal residue" evidence="1">
    <location>
        <position position="47"/>
    </location>
</feature>
<dbReference type="EMBL" id="CAJVPY010024969">
    <property type="protein sequence ID" value="CAG8787569.1"/>
    <property type="molecule type" value="Genomic_DNA"/>
</dbReference>
<protein>
    <submittedName>
        <fullName evidence="1">18625_t:CDS:1</fullName>
    </submittedName>
</protein>
<feature type="non-terminal residue" evidence="1">
    <location>
        <position position="1"/>
    </location>
</feature>
<dbReference type="Proteomes" id="UP000789405">
    <property type="component" value="Unassembled WGS sequence"/>
</dbReference>
<evidence type="ECO:0000313" key="2">
    <source>
        <dbReference type="Proteomes" id="UP000789405"/>
    </source>
</evidence>
<proteinExistence type="predicted"/>
<reference evidence="1" key="1">
    <citation type="submission" date="2021-06" db="EMBL/GenBank/DDBJ databases">
        <authorList>
            <person name="Kallberg Y."/>
            <person name="Tangrot J."/>
            <person name="Rosling A."/>
        </authorList>
    </citation>
    <scope>NUCLEOTIDE SEQUENCE</scope>
    <source>
        <strain evidence="1">MA453B</strain>
    </source>
</reference>
<sequence length="47" mass="5573">TTQKHNNPWYVGRTGQQKPQFNWNITTTEVLKELEDNFKQKLLNVGK</sequence>
<comment type="caution">
    <text evidence="1">The sequence shown here is derived from an EMBL/GenBank/DDBJ whole genome shotgun (WGS) entry which is preliminary data.</text>
</comment>
<dbReference type="AlphaFoldDB" id="A0A9N9P3T5"/>
<evidence type="ECO:0000313" key="1">
    <source>
        <dbReference type="EMBL" id="CAG8787569.1"/>
    </source>
</evidence>
<name>A0A9N9P3T5_9GLOM</name>